<evidence type="ECO:0000259" key="1">
    <source>
        <dbReference type="Pfam" id="PF09361"/>
    </source>
</evidence>
<dbReference type="NCBIfam" id="TIGR01841">
    <property type="entry name" value="phasin"/>
    <property type="match status" value="1"/>
</dbReference>
<organism evidence="2 3">
    <name type="scientific">Rugamonas apoptosis</name>
    <dbReference type="NCBI Taxonomy" id="2758570"/>
    <lineage>
        <taxon>Bacteria</taxon>
        <taxon>Pseudomonadati</taxon>
        <taxon>Pseudomonadota</taxon>
        <taxon>Betaproteobacteria</taxon>
        <taxon>Burkholderiales</taxon>
        <taxon>Oxalobacteraceae</taxon>
        <taxon>Telluria group</taxon>
        <taxon>Rugamonas</taxon>
    </lineage>
</organism>
<dbReference type="Proteomes" id="UP000573499">
    <property type="component" value="Unassembled WGS sequence"/>
</dbReference>
<dbReference type="EMBL" id="JACEZU010000002">
    <property type="protein sequence ID" value="MBA5686605.1"/>
    <property type="molecule type" value="Genomic_DNA"/>
</dbReference>
<proteinExistence type="predicted"/>
<dbReference type="InterPro" id="IPR018968">
    <property type="entry name" value="Phasin"/>
</dbReference>
<evidence type="ECO:0000313" key="3">
    <source>
        <dbReference type="Proteomes" id="UP000573499"/>
    </source>
</evidence>
<feature type="domain" description="Phasin" evidence="1">
    <location>
        <begin position="6"/>
        <end position="108"/>
    </location>
</feature>
<keyword evidence="3" id="KW-1185">Reference proteome</keyword>
<gene>
    <name evidence="2" type="primary">phaP</name>
    <name evidence="2" type="ORF">H3H39_06005</name>
</gene>
<dbReference type="InterPro" id="IPR010127">
    <property type="entry name" value="Phasin_subfam-1"/>
</dbReference>
<dbReference type="Pfam" id="PF09361">
    <property type="entry name" value="Phasin_2"/>
    <property type="match status" value="1"/>
</dbReference>
<comment type="caution">
    <text evidence="2">The sequence shown here is derived from an EMBL/GenBank/DDBJ whole genome shotgun (WGS) entry which is preliminary data.</text>
</comment>
<sequence>MFSIPEQFSAATKSQLEAQLNIINNLAAKAVESAEKVIALNISTTKASVEKSSSAAKQLLEAKDPREFFTLSAGQGNYLDNLLAYSRQLFNIASAAQAELIQSAKEQIKDVQPVLTLASPVKPVAVPKAAKAEPEAKAVVPSEPVVEVQAKPAVVAAVPAPAKVEVAAPAKVDAPAAAKVEVVAEPAPVVTEAAPVIKAVASPTQPAPKVSAKPKK</sequence>
<dbReference type="RefSeq" id="WP_182152426.1">
    <property type="nucleotide sequence ID" value="NZ_JACEZU010000002.1"/>
</dbReference>
<accession>A0A7W2F7L9</accession>
<evidence type="ECO:0000313" key="2">
    <source>
        <dbReference type="EMBL" id="MBA5686605.1"/>
    </source>
</evidence>
<reference evidence="2 3" key="1">
    <citation type="submission" date="2020-07" db="EMBL/GenBank/DDBJ databases">
        <title>Novel species isolated from subtropical streams in China.</title>
        <authorList>
            <person name="Lu H."/>
        </authorList>
    </citation>
    <scope>NUCLEOTIDE SEQUENCE [LARGE SCALE GENOMIC DNA]</scope>
    <source>
        <strain evidence="2 3">LX47W</strain>
    </source>
</reference>
<name>A0A7W2F7L9_9BURK</name>
<dbReference type="AlphaFoldDB" id="A0A7W2F7L9"/>
<protein>
    <submittedName>
        <fullName evidence="2">TIGR01841 family phasin</fullName>
    </submittedName>
</protein>